<reference evidence="2 4" key="1">
    <citation type="journal article" date="2011" name="Nature">
        <title>The Medicago genome provides insight into the evolution of rhizobial symbioses.</title>
        <authorList>
            <person name="Young N.D."/>
            <person name="Debelle F."/>
            <person name="Oldroyd G.E."/>
            <person name="Geurts R."/>
            <person name="Cannon S.B."/>
            <person name="Udvardi M.K."/>
            <person name="Benedito V.A."/>
            <person name="Mayer K.F."/>
            <person name="Gouzy J."/>
            <person name="Schoof H."/>
            <person name="Van de Peer Y."/>
            <person name="Proost S."/>
            <person name="Cook D.R."/>
            <person name="Meyers B.C."/>
            <person name="Spannagl M."/>
            <person name="Cheung F."/>
            <person name="De Mita S."/>
            <person name="Krishnakumar V."/>
            <person name="Gundlach H."/>
            <person name="Zhou S."/>
            <person name="Mudge J."/>
            <person name="Bharti A.K."/>
            <person name="Murray J.D."/>
            <person name="Naoumkina M.A."/>
            <person name="Rosen B."/>
            <person name="Silverstein K.A."/>
            <person name="Tang H."/>
            <person name="Rombauts S."/>
            <person name="Zhao P.X."/>
            <person name="Zhou P."/>
            <person name="Barbe V."/>
            <person name="Bardou P."/>
            <person name="Bechner M."/>
            <person name="Bellec A."/>
            <person name="Berger A."/>
            <person name="Berges H."/>
            <person name="Bidwell S."/>
            <person name="Bisseling T."/>
            <person name="Choisne N."/>
            <person name="Couloux A."/>
            <person name="Denny R."/>
            <person name="Deshpande S."/>
            <person name="Dai X."/>
            <person name="Doyle J.J."/>
            <person name="Dudez A.M."/>
            <person name="Farmer A.D."/>
            <person name="Fouteau S."/>
            <person name="Franken C."/>
            <person name="Gibelin C."/>
            <person name="Gish J."/>
            <person name="Goldstein S."/>
            <person name="Gonzalez A.J."/>
            <person name="Green P.J."/>
            <person name="Hallab A."/>
            <person name="Hartog M."/>
            <person name="Hua A."/>
            <person name="Humphray S.J."/>
            <person name="Jeong D.H."/>
            <person name="Jing Y."/>
            <person name="Jocker A."/>
            <person name="Kenton S.M."/>
            <person name="Kim D.J."/>
            <person name="Klee K."/>
            <person name="Lai H."/>
            <person name="Lang C."/>
            <person name="Lin S."/>
            <person name="Macmil S.L."/>
            <person name="Magdelenat G."/>
            <person name="Matthews L."/>
            <person name="McCorrison J."/>
            <person name="Monaghan E.L."/>
            <person name="Mun J.H."/>
            <person name="Najar F.Z."/>
            <person name="Nicholson C."/>
            <person name="Noirot C."/>
            <person name="O'Bleness M."/>
            <person name="Paule C.R."/>
            <person name="Poulain J."/>
            <person name="Prion F."/>
            <person name="Qin B."/>
            <person name="Qu C."/>
            <person name="Retzel E.F."/>
            <person name="Riddle C."/>
            <person name="Sallet E."/>
            <person name="Samain S."/>
            <person name="Samson N."/>
            <person name="Sanders I."/>
            <person name="Saurat O."/>
            <person name="Scarpelli C."/>
            <person name="Schiex T."/>
            <person name="Segurens B."/>
            <person name="Severin A.J."/>
            <person name="Sherrier D.J."/>
            <person name="Shi R."/>
            <person name="Sims S."/>
            <person name="Singer S.R."/>
            <person name="Sinharoy S."/>
            <person name="Sterck L."/>
            <person name="Viollet A."/>
            <person name="Wang B.B."/>
            <person name="Wang K."/>
            <person name="Wang M."/>
            <person name="Wang X."/>
            <person name="Warfsmann J."/>
            <person name="Weissenbach J."/>
            <person name="White D.D."/>
            <person name="White J.D."/>
            <person name="Wiley G.B."/>
            <person name="Wincker P."/>
            <person name="Xing Y."/>
            <person name="Yang L."/>
            <person name="Yao Z."/>
            <person name="Ying F."/>
            <person name="Zhai J."/>
            <person name="Zhou L."/>
            <person name="Zuber A."/>
            <person name="Denarie J."/>
            <person name="Dixon R.A."/>
            <person name="May G.D."/>
            <person name="Schwartz D.C."/>
            <person name="Rogers J."/>
            <person name="Quetier F."/>
            <person name="Town C.D."/>
            <person name="Roe B.A."/>
        </authorList>
    </citation>
    <scope>NUCLEOTIDE SEQUENCE [LARGE SCALE GENOMIC DNA]</scope>
    <source>
        <strain evidence="2">A17</strain>
        <strain evidence="3 4">cv. Jemalong A17</strain>
    </source>
</reference>
<sequence length="67" mass="7491">MEVSPPSEMEVCLLHHGDLTPSERPPPEPPPTSSTSMNAFVPPDPDLCRLPPKPPWFSYQKCITTEF</sequence>
<gene>
    <name evidence="2" type="ordered locus">MTR_3g107755</name>
</gene>
<organism evidence="2 4">
    <name type="scientific">Medicago truncatula</name>
    <name type="common">Barrel medic</name>
    <name type="synonym">Medicago tribuloides</name>
    <dbReference type="NCBI Taxonomy" id="3880"/>
    <lineage>
        <taxon>Eukaryota</taxon>
        <taxon>Viridiplantae</taxon>
        <taxon>Streptophyta</taxon>
        <taxon>Embryophyta</taxon>
        <taxon>Tracheophyta</taxon>
        <taxon>Spermatophyta</taxon>
        <taxon>Magnoliopsida</taxon>
        <taxon>eudicotyledons</taxon>
        <taxon>Gunneridae</taxon>
        <taxon>Pentapetalae</taxon>
        <taxon>rosids</taxon>
        <taxon>fabids</taxon>
        <taxon>Fabales</taxon>
        <taxon>Fabaceae</taxon>
        <taxon>Papilionoideae</taxon>
        <taxon>50 kb inversion clade</taxon>
        <taxon>NPAAA clade</taxon>
        <taxon>Hologalegina</taxon>
        <taxon>IRL clade</taxon>
        <taxon>Trifolieae</taxon>
        <taxon>Medicago</taxon>
    </lineage>
</organism>
<feature type="compositionally biased region" description="Pro residues" evidence="1">
    <location>
        <begin position="23"/>
        <end position="32"/>
    </location>
</feature>
<reference evidence="3" key="3">
    <citation type="submission" date="2015-04" db="UniProtKB">
        <authorList>
            <consortium name="EnsemblPlants"/>
        </authorList>
    </citation>
    <scope>IDENTIFICATION</scope>
    <source>
        <strain evidence="3">cv. Jemalong A17</strain>
    </source>
</reference>
<dbReference type="EnsemblPlants" id="KEH35930">
    <property type="protein sequence ID" value="KEH35930"/>
    <property type="gene ID" value="MTR_3g107755"/>
</dbReference>
<dbReference type="HOGENOM" id="CLU_2816245_0_0_1"/>
<feature type="region of interest" description="Disordered" evidence="1">
    <location>
        <begin position="16"/>
        <end position="44"/>
    </location>
</feature>
<keyword evidence="4" id="KW-1185">Reference proteome</keyword>
<reference evidence="2 4" key="2">
    <citation type="journal article" date="2014" name="BMC Genomics">
        <title>An improved genome release (version Mt4.0) for the model legume Medicago truncatula.</title>
        <authorList>
            <person name="Tang H."/>
            <person name="Krishnakumar V."/>
            <person name="Bidwell S."/>
            <person name="Rosen B."/>
            <person name="Chan A."/>
            <person name="Zhou S."/>
            <person name="Gentzbittel L."/>
            <person name="Childs K.L."/>
            <person name="Yandell M."/>
            <person name="Gundlach H."/>
            <person name="Mayer K.F."/>
            <person name="Schwartz D.C."/>
            <person name="Town C.D."/>
        </authorList>
    </citation>
    <scope>GENOME REANNOTATION</scope>
    <source>
        <strain evidence="2">A17</strain>
        <strain evidence="3 4">cv. Jemalong A17</strain>
    </source>
</reference>
<dbReference type="EMBL" id="CM001219">
    <property type="protein sequence ID" value="KEH35930.1"/>
    <property type="molecule type" value="Genomic_DNA"/>
</dbReference>
<protein>
    <submittedName>
        <fullName evidence="2 3">Uncharacterized protein</fullName>
    </submittedName>
</protein>
<evidence type="ECO:0000313" key="2">
    <source>
        <dbReference type="EMBL" id="KEH35930.1"/>
    </source>
</evidence>
<evidence type="ECO:0000313" key="4">
    <source>
        <dbReference type="Proteomes" id="UP000002051"/>
    </source>
</evidence>
<evidence type="ECO:0000313" key="3">
    <source>
        <dbReference type="EnsemblPlants" id="KEH35930"/>
    </source>
</evidence>
<dbReference type="Proteomes" id="UP000002051">
    <property type="component" value="Chromosome 3"/>
</dbReference>
<proteinExistence type="predicted"/>
<name>A0A072VCQ6_MEDTR</name>
<dbReference type="AlphaFoldDB" id="A0A072VCQ6"/>
<evidence type="ECO:0000256" key="1">
    <source>
        <dbReference type="SAM" id="MobiDB-lite"/>
    </source>
</evidence>
<accession>A0A072VCQ6</accession>